<evidence type="ECO:0000313" key="2">
    <source>
        <dbReference type="Proteomes" id="UP001162162"/>
    </source>
</evidence>
<name>A0AAV8YTR7_9CUCU</name>
<keyword evidence="2" id="KW-1185">Reference proteome</keyword>
<comment type="caution">
    <text evidence="1">The sequence shown here is derived from an EMBL/GenBank/DDBJ whole genome shotgun (WGS) entry which is preliminary data.</text>
</comment>
<gene>
    <name evidence="1" type="ORF">NQ318_023413</name>
</gene>
<dbReference type="Proteomes" id="UP001162162">
    <property type="component" value="Unassembled WGS sequence"/>
</dbReference>
<sequence length="157" mass="18305">MYECTHIIIVNQQYSFIEINCVLGQVKLPKYLEEDDISPDHLDGTKIKDTLLDIYGLLQTMAAGMEQVVWDEERDREEFAQKFSAAEKKLISVLCDLQMVIVGSHIKTRPDVTRDVMVEEQRNLDSTNTKLRDWTIFRDYMNTLNYVHKTLSNLTTK</sequence>
<protein>
    <submittedName>
        <fullName evidence="1">Uncharacterized protein</fullName>
    </submittedName>
</protein>
<evidence type="ECO:0000313" key="1">
    <source>
        <dbReference type="EMBL" id="KAJ8954849.1"/>
    </source>
</evidence>
<organism evidence="1 2">
    <name type="scientific">Aromia moschata</name>
    <dbReference type="NCBI Taxonomy" id="1265417"/>
    <lineage>
        <taxon>Eukaryota</taxon>
        <taxon>Metazoa</taxon>
        <taxon>Ecdysozoa</taxon>
        <taxon>Arthropoda</taxon>
        <taxon>Hexapoda</taxon>
        <taxon>Insecta</taxon>
        <taxon>Pterygota</taxon>
        <taxon>Neoptera</taxon>
        <taxon>Endopterygota</taxon>
        <taxon>Coleoptera</taxon>
        <taxon>Polyphaga</taxon>
        <taxon>Cucujiformia</taxon>
        <taxon>Chrysomeloidea</taxon>
        <taxon>Cerambycidae</taxon>
        <taxon>Cerambycinae</taxon>
        <taxon>Callichromatini</taxon>
        <taxon>Aromia</taxon>
    </lineage>
</organism>
<accession>A0AAV8YTR7</accession>
<dbReference type="EMBL" id="JAPWTK010000043">
    <property type="protein sequence ID" value="KAJ8954849.1"/>
    <property type="molecule type" value="Genomic_DNA"/>
</dbReference>
<reference evidence="1" key="1">
    <citation type="journal article" date="2023" name="Insect Mol. Biol.">
        <title>Genome sequencing provides insights into the evolution of gene families encoding plant cell wall-degrading enzymes in longhorned beetles.</title>
        <authorList>
            <person name="Shin N.R."/>
            <person name="Okamura Y."/>
            <person name="Kirsch R."/>
            <person name="Pauchet Y."/>
        </authorList>
    </citation>
    <scope>NUCLEOTIDE SEQUENCE</scope>
    <source>
        <strain evidence="1">AMC_N1</strain>
    </source>
</reference>
<dbReference type="AlphaFoldDB" id="A0AAV8YTR7"/>
<proteinExistence type="predicted"/>